<dbReference type="Proteomes" id="UP001633002">
    <property type="component" value="Unassembled WGS sequence"/>
</dbReference>
<keyword evidence="2" id="KW-1185">Reference proteome</keyword>
<name>A0ABD3ICU0_9MARC</name>
<dbReference type="AlphaFoldDB" id="A0ABD3ICU0"/>
<reference evidence="1 2" key="1">
    <citation type="submission" date="2024-09" db="EMBL/GenBank/DDBJ databases">
        <title>Chromosome-scale assembly of Riccia sorocarpa.</title>
        <authorList>
            <person name="Paukszto L."/>
        </authorList>
    </citation>
    <scope>NUCLEOTIDE SEQUENCE [LARGE SCALE GENOMIC DNA]</scope>
    <source>
        <strain evidence="1">LP-2024</strain>
        <tissue evidence="1">Aerial parts of the thallus</tissue>
    </source>
</reference>
<organism evidence="1 2">
    <name type="scientific">Riccia sorocarpa</name>
    <dbReference type="NCBI Taxonomy" id="122646"/>
    <lineage>
        <taxon>Eukaryota</taxon>
        <taxon>Viridiplantae</taxon>
        <taxon>Streptophyta</taxon>
        <taxon>Embryophyta</taxon>
        <taxon>Marchantiophyta</taxon>
        <taxon>Marchantiopsida</taxon>
        <taxon>Marchantiidae</taxon>
        <taxon>Marchantiales</taxon>
        <taxon>Ricciaceae</taxon>
        <taxon>Riccia</taxon>
    </lineage>
</organism>
<proteinExistence type="predicted"/>
<accession>A0ABD3ICU0</accession>
<sequence length="97" mass="10885">MITLTRKETGHDLACKLKSWIYTCAKNAAVRGDSTSELLTLDIHNAAGHWARDHSICRTLPGIRKCVVENWASTHESKYVKDGETHKATMLASWVFT</sequence>
<protein>
    <submittedName>
        <fullName evidence="1">Uncharacterized protein</fullName>
    </submittedName>
</protein>
<comment type="caution">
    <text evidence="1">The sequence shown here is derived from an EMBL/GenBank/DDBJ whole genome shotgun (WGS) entry which is preliminary data.</text>
</comment>
<evidence type="ECO:0000313" key="2">
    <source>
        <dbReference type="Proteomes" id="UP001633002"/>
    </source>
</evidence>
<evidence type="ECO:0000313" key="1">
    <source>
        <dbReference type="EMBL" id="KAL3700091.1"/>
    </source>
</evidence>
<gene>
    <name evidence="1" type="ORF">R1sor_018113</name>
</gene>
<dbReference type="EMBL" id="JBJQOH010000001">
    <property type="protein sequence ID" value="KAL3700091.1"/>
    <property type="molecule type" value="Genomic_DNA"/>
</dbReference>